<evidence type="ECO:0000313" key="1">
    <source>
        <dbReference type="EMBL" id="GEZ97504.1"/>
    </source>
</evidence>
<comment type="caution">
    <text evidence="1">The sequence shown here is derived from an EMBL/GenBank/DDBJ whole genome shotgun (WGS) entry which is preliminary data.</text>
</comment>
<name>A0A699IZ41_TANCI</name>
<sequence>MPLFPPPEHKVIYFDDLDLLKDFKNEFPAIIYNDALMSKSGSSTVPVEIPHCIDEFDLKTETSCRKLDKDNDDDEIDIKQSSRGNMINTDEGLNMAYPGEWMWHIDFL</sequence>
<accession>A0A699IZ41</accession>
<reference evidence="1" key="1">
    <citation type="journal article" date="2019" name="Sci. Rep.">
        <title>Draft genome of Tanacetum cinerariifolium, the natural source of mosquito coil.</title>
        <authorList>
            <person name="Yamashiro T."/>
            <person name="Shiraishi A."/>
            <person name="Satake H."/>
            <person name="Nakayama K."/>
        </authorList>
    </citation>
    <scope>NUCLEOTIDE SEQUENCE</scope>
</reference>
<organism evidence="1">
    <name type="scientific">Tanacetum cinerariifolium</name>
    <name type="common">Dalmatian daisy</name>
    <name type="synonym">Chrysanthemum cinerariifolium</name>
    <dbReference type="NCBI Taxonomy" id="118510"/>
    <lineage>
        <taxon>Eukaryota</taxon>
        <taxon>Viridiplantae</taxon>
        <taxon>Streptophyta</taxon>
        <taxon>Embryophyta</taxon>
        <taxon>Tracheophyta</taxon>
        <taxon>Spermatophyta</taxon>
        <taxon>Magnoliopsida</taxon>
        <taxon>eudicotyledons</taxon>
        <taxon>Gunneridae</taxon>
        <taxon>Pentapetalae</taxon>
        <taxon>asterids</taxon>
        <taxon>campanulids</taxon>
        <taxon>Asterales</taxon>
        <taxon>Asteraceae</taxon>
        <taxon>Asteroideae</taxon>
        <taxon>Anthemideae</taxon>
        <taxon>Anthemidinae</taxon>
        <taxon>Tanacetum</taxon>
    </lineage>
</organism>
<proteinExistence type="predicted"/>
<dbReference type="AlphaFoldDB" id="A0A699IZ41"/>
<protein>
    <submittedName>
        <fullName evidence="1">Uncharacterized protein</fullName>
    </submittedName>
</protein>
<dbReference type="EMBL" id="BKCJ010350013">
    <property type="protein sequence ID" value="GEZ97504.1"/>
    <property type="molecule type" value="Genomic_DNA"/>
</dbReference>
<gene>
    <name evidence="1" type="ORF">Tci_569477</name>
</gene>